<proteinExistence type="predicted"/>
<evidence type="ECO:0000256" key="1">
    <source>
        <dbReference type="SAM" id="SignalP"/>
    </source>
</evidence>
<gene>
    <name evidence="2" type="ORF">MLD63_10460</name>
</gene>
<dbReference type="RefSeq" id="WP_255329853.1">
    <property type="nucleotide sequence ID" value="NZ_JAKZEU010000003.1"/>
</dbReference>
<dbReference type="EMBL" id="JAKZEU010000003">
    <property type="protein sequence ID" value="MCQ0970846.1"/>
    <property type="molecule type" value="Genomic_DNA"/>
</dbReference>
<organism evidence="2 3">
    <name type="scientific">Paracoccus albicereus</name>
    <dbReference type="NCBI Taxonomy" id="2922394"/>
    <lineage>
        <taxon>Bacteria</taxon>
        <taxon>Pseudomonadati</taxon>
        <taxon>Pseudomonadota</taxon>
        <taxon>Alphaproteobacteria</taxon>
        <taxon>Rhodobacterales</taxon>
        <taxon>Paracoccaceae</taxon>
        <taxon>Paracoccus</taxon>
    </lineage>
</organism>
<keyword evidence="1" id="KW-0732">Signal</keyword>
<keyword evidence="3" id="KW-1185">Reference proteome</keyword>
<feature type="signal peptide" evidence="1">
    <location>
        <begin position="1"/>
        <end position="17"/>
    </location>
</feature>
<sequence length="156" mass="17062">MLRMLPLLALVATPVFAQETVPDYSDDRSTPEALVTSLYNAIDRREYLRGWSYFASETAPDYETFRDGYATTEDVELRIGSVETEGAAGSIHSLVPVAIRATDEGGEATVFTGCYRLTQVQPAAQDTPPFRPIQIDDGTLAESDEPFDTAMGTCEP</sequence>
<evidence type="ECO:0000313" key="3">
    <source>
        <dbReference type="Proteomes" id="UP001203945"/>
    </source>
</evidence>
<name>A0ABT1MVG7_9RHOB</name>
<dbReference type="Proteomes" id="UP001203945">
    <property type="component" value="Unassembled WGS sequence"/>
</dbReference>
<accession>A0ABT1MVG7</accession>
<comment type="caution">
    <text evidence="2">The sequence shown here is derived from an EMBL/GenBank/DDBJ whole genome shotgun (WGS) entry which is preliminary data.</text>
</comment>
<reference evidence="2 3" key="1">
    <citation type="submission" date="2022-03" db="EMBL/GenBank/DDBJ databases">
        <authorList>
            <person name="He Y."/>
        </authorList>
    </citation>
    <scope>NUCLEOTIDE SEQUENCE [LARGE SCALE GENOMIC DNA]</scope>
    <source>
        <strain evidence="2 3">TK19116</strain>
    </source>
</reference>
<evidence type="ECO:0008006" key="4">
    <source>
        <dbReference type="Google" id="ProtNLM"/>
    </source>
</evidence>
<protein>
    <recommendedName>
        <fullName evidence="4">DUF1176 domain-containing protein</fullName>
    </recommendedName>
</protein>
<evidence type="ECO:0000313" key="2">
    <source>
        <dbReference type="EMBL" id="MCQ0970846.1"/>
    </source>
</evidence>
<feature type="chain" id="PRO_5045916413" description="DUF1176 domain-containing protein" evidence="1">
    <location>
        <begin position="18"/>
        <end position="156"/>
    </location>
</feature>